<dbReference type="InterPro" id="IPR015424">
    <property type="entry name" value="PyrdxlP-dep_Trfase"/>
</dbReference>
<dbReference type="Gene3D" id="3.40.640.10">
    <property type="entry name" value="Type I PLP-dependent aspartate aminotransferase-like (Major domain)"/>
    <property type="match status" value="1"/>
</dbReference>
<dbReference type="AlphaFoldDB" id="A0AA48H1G2"/>
<accession>A0AA48H1G2</accession>
<keyword evidence="5" id="KW-0663">Pyridoxal phosphate</keyword>
<evidence type="ECO:0000256" key="6">
    <source>
        <dbReference type="RuleBase" id="RU000481"/>
    </source>
</evidence>
<protein>
    <recommendedName>
        <fullName evidence="6">Aminotransferase</fullName>
        <ecNumber evidence="6">2.6.1.-</ecNumber>
    </recommendedName>
</protein>
<evidence type="ECO:0000256" key="1">
    <source>
        <dbReference type="ARBA" id="ARBA00001933"/>
    </source>
</evidence>
<dbReference type="RefSeq" id="WP_316412953.1">
    <property type="nucleotide sequence ID" value="NZ_AP027080.1"/>
</dbReference>
<dbReference type="EMBL" id="AP027080">
    <property type="protein sequence ID" value="BDU74278.1"/>
    <property type="molecule type" value="Genomic_DNA"/>
</dbReference>
<dbReference type="SUPFAM" id="SSF53383">
    <property type="entry name" value="PLP-dependent transferases"/>
    <property type="match status" value="1"/>
</dbReference>
<dbReference type="KEGG" id="msil:METEAL_34520"/>
<dbReference type="GO" id="GO:0030170">
    <property type="term" value="F:pyridoxal phosphate binding"/>
    <property type="evidence" value="ECO:0007669"/>
    <property type="project" value="InterPro"/>
</dbReference>
<dbReference type="GO" id="GO:0008483">
    <property type="term" value="F:transaminase activity"/>
    <property type="evidence" value="ECO:0007669"/>
    <property type="project" value="UniProtKB-KW"/>
</dbReference>
<evidence type="ECO:0000313" key="9">
    <source>
        <dbReference type="EMBL" id="BDU74278.1"/>
    </source>
</evidence>
<dbReference type="InterPro" id="IPR015421">
    <property type="entry name" value="PyrdxlP-dep_Trfase_major"/>
</dbReference>
<evidence type="ECO:0000256" key="4">
    <source>
        <dbReference type="ARBA" id="ARBA00022679"/>
    </source>
</evidence>
<organism evidence="9 10">
    <name type="scientific">Mesoterricola silvestris</name>
    <dbReference type="NCBI Taxonomy" id="2927979"/>
    <lineage>
        <taxon>Bacteria</taxon>
        <taxon>Pseudomonadati</taxon>
        <taxon>Acidobacteriota</taxon>
        <taxon>Holophagae</taxon>
        <taxon>Holophagales</taxon>
        <taxon>Holophagaceae</taxon>
        <taxon>Mesoterricola</taxon>
    </lineage>
</organism>
<dbReference type="PANTHER" id="PTHR46383">
    <property type="entry name" value="ASPARTATE AMINOTRANSFERASE"/>
    <property type="match status" value="1"/>
</dbReference>
<dbReference type="EC" id="2.6.1.-" evidence="6"/>
<dbReference type="CDD" id="cd00609">
    <property type="entry name" value="AAT_like"/>
    <property type="match status" value="1"/>
</dbReference>
<evidence type="ECO:0000256" key="2">
    <source>
        <dbReference type="ARBA" id="ARBA00007441"/>
    </source>
</evidence>
<keyword evidence="3 6" id="KW-0032">Aminotransferase</keyword>
<sequence length="384" mass="40739">MVTLNTRAGSAGLSPTMAGASAPCLHPDPVDLTVGEPEGLPPVEVREAAARAALEGRTRYGPAQGLPALRELLAADLTRRDGISRSAESVLVTAGGKPAILDALRCILEPGDEVLIFAPYWPTFKDQVAWAGGTPVIVPPGPDLLPAEGALDRALGPRTRAVILNQPSNPTGRVWDIPRLQDLADVILERDLWLVLDQVYGTLTLDGPEVPCLRTCPDLADRTLLVESFSKRFAMTGYRLGAAAGPPGLIRAMTGLGSTSVTHPSMISQHAGIAALQLDGAFEREMAEGLRVRRDRLQAGLNGIRGIRCGRPEGAIYLFPHVGEWMEAHGVASDPELAARLRDEAGVKVLPGSAFGAPGYLRISIAASLDALDKALERMRTFLA</sequence>
<evidence type="ECO:0000313" key="10">
    <source>
        <dbReference type="Proteomes" id="UP001238179"/>
    </source>
</evidence>
<feature type="region of interest" description="Disordered" evidence="7">
    <location>
        <begin position="1"/>
        <end position="24"/>
    </location>
</feature>
<keyword evidence="10" id="KW-1185">Reference proteome</keyword>
<name>A0AA48H1G2_9BACT</name>
<proteinExistence type="inferred from homology"/>
<dbReference type="Pfam" id="PF00155">
    <property type="entry name" value="Aminotran_1_2"/>
    <property type="match status" value="1"/>
</dbReference>
<dbReference type="Proteomes" id="UP001238179">
    <property type="component" value="Chromosome"/>
</dbReference>
<feature type="domain" description="Aminotransferase class I/classII large" evidence="8">
    <location>
        <begin position="28"/>
        <end position="378"/>
    </location>
</feature>
<reference evidence="10" key="1">
    <citation type="journal article" date="2023" name="Int. J. Syst. Evol. Microbiol.">
        <title>Mesoterricola silvestris gen. nov., sp. nov., Mesoterricola sediminis sp. nov., Geothrix oryzae sp. nov., Geothrix edaphica sp. nov., Geothrix rubra sp. nov., and Geothrix limicola sp. nov., six novel members of Acidobacteriota isolated from soils.</title>
        <authorList>
            <person name="Itoh H."/>
            <person name="Sugisawa Y."/>
            <person name="Mise K."/>
            <person name="Xu Z."/>
            <person name="Kuniyasu M."/>
            <person name="Ushijima N."/>
            <person name="Kawano K."/>
            <person name="Kobayashi E."/>
            <person name="Shiratori Y."/>
            <person name="Masuda Y."/>
            <person name="Senoo K."/>
        </authorList>
    </citation>
    <scope>NUCLEOTIDE SEQUENCE [LARGE SCALE GENOMIC DNA]</scope>
    <source>
        <strain evidence="10">W79</strain>
    </source>
</reference>
<dbReference type="InterPro" id="IPR004839">
    <property type="entry name" value="Aminotransferase_I/II_large"/>
</dbReference>
<dbReference type="GO" id="GO:0006520">
    <property type="term" value="P:amino acid metabolic process"/>
    <property type="evidence" value="ECO:0007669"/>
    <property type="project" value="InterPro"/>
</dbReference>
<dbReference type="Gene3D" id="3.90.1150.10">
    <property type="entry name" value="Aspartate Aminotransferase, domain 1"/>
    <property type="match status" value="1"/>
</dbReference>
<evidence type="ECO:0000259" key="8">
    <source>
        <dbReference type="Pfam" id="PF00155"/>
    </source>
</evidence>
<comment type="similarity">
    <text evidence="2 6">Belongs to the class-I pyridoxal-phosphate-dependent aminotransferase family.</text>
</comment>
<comment type="cofactor">
    <cofactor evidence="1 6">
        <name>pyridoxal 5'-phosphate</name>
        <dbReference type="ChEBI" id="CHEBI:597326"/>
    </cofactor>
</comment>
<evidence type="ECO:0000256" key="3">
    <source>
        <dbReference type="ARBA" id="ARBA00022576"/>
    </source>
</evidence>
<gene>
    <name evidence="9" type="primary">aspC</name>
    <name evidence="9" type="ORF">METEAL_34520</name>
</gene>
<keyword evidence="4 6" id="KW-0808">Transferase</keyword>
<dbReference type="PROSITE" id="PS00105">
    <property type="entry name" value="AA_TRANSFER_CLASS_1"/>
    <property type="match status" value="1"/>
</dbReference>
<dbReference type="PANTHER" id="PTHR46383:SF1">
    <property type="entry name" value="ASPARTATE AMINOTRANSFERASE"/>
    <property type="match status" value="1"/>
</dbReference>
<dbReference type="InterPro" id="IPR004838">
    <property type="entry name" value="NHTrfase_class1_PyrdxlP-BS"/>
</dbReference>
<evidence type="ECO:0000256" key="7">
    <source>
        <dbReference type="SAM" id="MobiDB-lite"/>
    </source>
</evidence>
<dbReference type="InterPro" id="IPR050596">
    <property type="entry name" value="AspAT/PAT-like"/>
</dbReference>
<evidence type="ECO:0000256" key="5">
    <source>
        <dbReference type="ARBA" id="ARBA00022898"/>
    </source>
</evidence>
<dbReference type="InterPro" id="IPR015422">
    <property type="entry name" value="PyrdxlP-dep_Trfase_small"/>
</dbReference>